<reference evidence="4" key="1">
    <citation type="submission" date="2024-02" db="EMBL/GenBank/DDBJ databases">
        <title>Tomenella chthoni gen. nov. sp. nov., a member of the family Jonesiaceae isolated from bat guano.</title>
        <authorList>
            <person name="Miller S.L."/>
            <person name="King J."/>
            <person name="Sankaranarayanan K."/>
            <person name="Lawson P.A."/>
        </authorList>
    </citation>
    <scope>NUCLEOTIDE SEQUENCE</scope>
    <source>
        <strain evidence="4">BS-20</strain>
    </source>
</reference>
<dbReference type="Pfam" id="PF02734">
    <property type="entry name" value="Dak2"/>
    <property type="match status" value="1"/>
</dbReference>
<dbReference type="GO" id="GO:0004371">
    <property type="term" value="F:glycerone kinase activity"/>
    <property type="evidence" value="ECO:0007669"/>
    <property type="project" value="InterPro"/>
</dbReference>
<organism evidence="4">
    <name type="scientific">Jonesiaceae bacterium BS-20</name>
    <dbReference type="NCBI Taxonomy" id="3120821"/>
    <lineage>
        <taxon>Bacteria</taxon>
        <taxon>Bacillati</taxon>
        <taxon>Actinomycetota</taxon>
        <taxon>Actinomycetes</taxon>
        <taxon>Micrococcales</taxon>
        <taxon>Jonesiaceae</taxon>
    </lineage>
</organism>
<dbReference type="AlphaFoldDB" id="A0AAU7DX38"/>
<protein>
    <submittedName>
        <fullName evidence="4">Dihydroxyacetone kinase subunit DhaL</fullName>
    </submittedName>
</protein>
<dbReference type="SUPFAM" id="SSF101473">
    <property type="entry name" value="DhaL-like"/>
    <property type="match status" value="1"/>
</dbReference>
<dbReference type="PROSITE" id="PS51480">
    <property type="entry name" value="DHAL"/>
    <property type="match status" value="1"/>
</dbReference>
<dbReference type="GO" id="GO:0019563">
    <property type="term" value="P:glycerol catabolic process"/>
    <property type="evidence" value="ECO:0007669"/>
    <property type="project" value="TreeGrafter"/>
</dbReference>
<evidence type="ECO:0000256" key="2">
    <source>
        <dbReference type="ARBA" id="ARBA00022777"/>
    </source>
</evidence>
<dbReference type="InterPro" id="IPR004007">
    <property type="entry name" value="DhaL_dom"/>
</dbReference>
<evidence type="ECO:0000256" key="1">
    <source>
        <dbReference type="ARBA" id="ARBA00022679"/>
    </source>
</evidence>
<feature type="domain" description="DhaL" evidence="3">
    <location>
        <begin position="3"/>
        <end position="202"/>
    </location>
</feature>
<proteinExistence type="predicted"/>
<evidence type="ECO:0000259" key="3">
    <source>
        <dbReference type="PROSITE" id="PS51480"/>
    </source>
</evidence>
<sequence>MTTLAHAWFNEFLKEFASNEEYLGDLDRQAGDGDFAVNLGSGLKRAQKRIQLLSGSPTDAEVFSAISLGFLDTGGTSGPLLGMWFRGIARALDDGFLTIAGLSEGIATGTETIQRLGGAKVGDKTMVDAMVPASEALKEVAGQDGGLADALAKAAESASQGAQSTKEITASLGRASYVGDLSTGVVDPGAEAIALFFAAGAAAASS</sequence>
<dbReference type="Gene3D" id="1.25.40.340">
    <property type="match status" value="1"/>
</dbReference>
<keyword evidence="1" id="KW-0808">Transferase</keyword>
<dbReference type="GO" id="GO:0005829">
    <property type="term" value="C:cytosol"/>
    <property type="evidence" value="ECO:0007669"/>
    <property type="project" value="TreeGrafter"/>
</dbReference>
<dbReference type="SMART" id="SM01120">
    <property type="entry name" value="Dak2"/>
    <property type="match status" value="1"/>
</dbReference>
<dbReference type="PANTHER" id="PTHR28629">
    <property type="entry name" value="TRIOKINASE/FMN CYCLASE"/>
    <property type="match status" value="1"/>
</dbReference>
<dbReference type="InterPro" id="IPR036117">
    <property type="entry name" value="DhaL_dom_sf"/>
</dbReference>
<dbReference type="NCBIfam" id="TIGR02365">
    <property type="entry name" value="dha_L_ycgS"/>
    <property type="match status" value="1"/>
</dbReference>
<dbReference type="InterPro" id="IPR050861">
    <property type="entry name" value="Dihydroxyacetone_Kinase"/>
</dbReference>
<gene>
    <name evidence="4" type="primary">dhaL</name>
    <name evidence="4" type="ORF">V5R04_15410</name>
</gene>
<accession>A0AAU7DX38</accession>
<keyword evidence="2 4" id="KW-0418">Kinase</keyword>
<dbReference type="FunFam" id="1.25.40.340:FF:000002">
    <property type="entry name" value="Dihydroxyacetone kinase, L subunit"/>
    <property type="match status" value="1"/>
</dbReference>
<evidence type="ECO:0000313" key="4">
    <source>
        <dbReference type="EMBL" id="XBH21572.1"/>
    </source>
</evidence>
<name>A0AAU7DX38_9MICO</name>
<dbReference type="EMBL" id="CP146203">
    <property type="protein sequence ID" value="XBH21572.1"/>
    <property type="molecule type" value="Genomic_DNA"/>
</dbReference>
<dbReference type="PANTHER" id="PTHR28629:SF4">
    <property type="entry name" value="TRIOKINASE_FMN CYCLASE"/>
    <property type="match status" value="1"/>
</dbReference>
<dbReference type="InterPro" id="IPR012737">
    <property type="entry name" value="DhaK_L_YcgS"/>
</dbReference>